<name>A0ABX3YKN6_9ACTN</name>
<organism evidence="2 3">
    <name type="scientific">Streptomyces pharetrae CZA14</name>
    <dbReference type="NCBI Taxonomy" id="1144883"/>
    <lineage>
        <taxon>Bacteria</taxon>
        <taxon>Bacillati</taxon>
        <taxon>Actinomycetota</taxon>
        <taxon>Actinomycetes</taxon>
        <taxon>Kitasatosporales</taxon>
        <taxon>Streptomycetaceae</taxon>
        <taxon>Streptomyces</taxon>
    </lineage>
</organism>
<evidence type="ECO:0000256" key="1">
    <source>
        <dbReference type="SAM" id="MobiDB-lite"/>
    </source>
</evidence>
<feature type="region of interest" description="Disordered" evidence="1">
    <location>
        <begin position="59"/>
        <end position="94"/>
    </location>
</feature>
<comment type="caution">
    <text evidence="2">The sequence shown here is derived from an EMBL/GenBank/DDBJ whole genome shotgun (WGS) entry which is preliminary data.</text>
</comment>
<reference evidence="2 3" key="1">
    <citation type="submission" date="2016-12" db="EMBL/GenBank/DDBJ databases">
        <title>Genome Mining:The Detection of Biosynthetic Gene Clusters to Aid in the Expression of Curamycin A produced by Streptomyces sp. strain CZA14.</title>
        <authorList>
            <person name="Durrell K.A."/>
            <person name="Kirby B.M."/>
            <person name="Khan W."/>
            <person name="Mthethwa T."/>
            <person name="Le Roes-Hill M."/>
        </authorList>
    </citation>
    <scope>NUCLEOTIDE SEQUENCE [LARGE SCALE GENOMIC DNA]</scope>
    <source>
        <strain evidence="2 3">CZA14</strain>
    </source>
</reference>
<dbReference type="Proteomes" id="UP000194266">
    <property type="component" value="Unassembled WGS sequence"/>
</dbReference>
<keyword evidence="3" id="KW-1185">Reference proteome</keyword>
<dbReference type="EMBL" id="MRYD01000064">
    <property type="protein sequence ID" value="OSZ59758.1"/>
    <property type="molecule type" value="Genomic_DNA"/>
</dbReference>
<dbReference type="RefSeq" id="WP_086169771.1">
    <property type="nucleotide sequence ID" value="NZ_MRYD01000064.1"/>
</dbReference>
<proteinExistence type="predicted"/>
<evidence type="ECO:0000313" key="3">
    <source>
        <dbReference type="Proteomes" id="UP000194266"/>
    </source>
</evidence>
<protein>
    <submittedName>
        <fullName evidence="2">Uncharacterized protein</fullName>
    </submittedName>
</protein>
<accession>A0ABX3YKN6</accession>
<sequence>MTDRDTGSWRMLAGLLADSHLTPFELLPARITAHARAAGLGDVRIYLGDLQRRVLRLLTGGGPGADHDDEPPEPELTVEGWWPGGRTSTASSCP</sequence>
<gene>
    <name evidence="2" type="ORF">OQI_14495</name>
</gene>
<evidence type="ECO:0000313" key="2">
    <source>
        <dbReference type="EMBL" id="OSZ59758.1"/>
    </source>
</evidence>